<proteinExistence type="predicted"/>
<name>A0A9P9FBE6_9HYPO</name>
<dbReference type="AlphaFoldDB" id="A0A9P9FBE6"/>
<evidence type="ECO:0000313" key="2">
    <source>
        <dbReference type="Proteomes" id="UP000717696"/>
    </source>
</evidence>
<sequence length="235" mass="26309">MPSKAPLALAAPRENKKIMKERLKSQWDRMLDDFYLVAECHNNDGTAKSEEDWMSTPTTVTPLSSDSLLDGWQILQPTVTGTNEDLLSPIAISHQVQNFETSCMAHDSSDVLNRRVEALEKKPGSDTPASLVQRVTALETNTFPSESDSLQQRANTAVAERESEGLVKLERRFKTLEATMASESSTALVQRLAAVEKNDQIRASDNKKFQTRLDQMSVRLDNMTTRLRVSLQMLP</sequence>
<dbReference type="Proteomes" id="UP000717696">
    <property type="component" value="Unassembled WGS sequence"/>
</dbReference>
<keyword evidence="2" id="KW-1185">Reference proteome</keyword>
<comment type="caution">
    <text evidence="1">The sequence shown here is derived from an EMBL/GenBank/DDBJ whole genome shotgun (WGS) entry which is preliminary data.</text>
</comment>
<organism evidence="1 2">
    <name type="scientific">Dactylonectria estremocensis</name>
    <dbReference type="NCBI Taxonomy" id="1079267"/>
    <lineage>
        <taxon>Eukaryota</taxon>
        <taxon>Fungi</taxon>
        <taxon>Dikarya</taxon>
        <taxon>Ascomycota</taxon>
        <taxon>Pezizomycotina</taxon>
        <taxon>Sordariomycetes</taxon>
        <taxon>Hypocreomycetidae</taxon>
        <taxon>Hypocreales</taxon>
        <taxon>Nectriaceae</taxon>
        <taxon>Dactylonectria</taxon>
    </lineage>
</organism>
<accession>A0A9P9FBE6</accession>
<dbReference type="EMBL" id="JAGMUU010000002">
    <property type="protein sequence ID" value="KAH7159855.1"/>
    <property type="molecule type" value="Genomic_DNA"/>
</dbReference>
<evidence type="ECO:0000313" key="1">
    <source>
        <dbReference type="EMBL" id="KAH7159855.1"/>
    </source>
</evidence>
<protein>
    <submittedName>
        <fullName evidence="1">Uncharacterized protein</fullName>
    </submittedName>
</protein>
<gene>
    <name evidence="1" type="ORF">B0J13DRAFT_519295</name>
</gene>
<reference evidence="1" key="1">
    <citation type="journal article" date="2021" name="Nat. Commun.">
        <title>Genetic determinants of endophytism in the Arabidopsis root mycobiome.</title>
        <authorList>
            <person name="Mesny F."/>
            <person name="Miyauchi S."/>
            <person name="Thiergart T."/>
            <person name="Pickel B."/>
            <person name="Atanasova L."/>
            <person name="Karlsson M."/>
            <person name="Huettel B."/>
            <person name="Barry K.W."/>
            <person name="Haridas S."/>
            <person name="Chen C."/>
            <person name="Bauer D."/>
            <person name="Andreopoulos W."/>
            <person name="Pangilinan J."/>
            <person name="LaButti K."/>
            <person name="Riley R."/>
            <person name="Lipzen A."/>
            <person name="Clum A."/>
            <person name="Drula E."/>
            <person name="Henrissat B."/>
            <person name="Kohler A."/>
            <person name="Grigoriev I.V."/>
            <person name="Martin F.M."/>
            <person name="Hacquard S."/>
        </authorList>
    </citation>
    <scope>NUCLEOTIDE SEQUENCE</scope>
    <source>
        <strain evidence="1">MPI-CAGE-AT-0021</strain>
    </source>
</reference>